<feature type="transmembrane region" description="Helical" evidence="8">
    <location>
        <begin position="229"/>
        <end position="251"/>
    </location>
</feature>
<feature type="transmembrane region" description="Helical" evidence="8">
    <location>
        <begin position="155"/>
        <end position="173"/>
    </location>
</feature>
<dbReference type="EMBL" id="JAOWRF010000211">
    <property type="protein sequence ID" value="MCV3214649.1"/>
    <property type="molecule type" value="Genomic_DNA"/>
</dbReference>
<accession>A0ABT3AZU1</accession>
<evidence type="ECO:0000313" key="10">
    <source>
        <dbReference type="Proteomes" id="UP001526143"/>
    </source>
</evidence>
<protein>
    <submittedName>
        <fullName evidence="9">Glycosyltransferase family 39 protein</fullName>
        <ecNumber evidence="9">2.4.-.-</ecNumber>
    </submittedName>
</protein>
<dbReference type="GO" id="GO:0016757">
    <property type="term" value="F:glycosyltransferase activity"/>
    <property type="evidence" value="ECO:0007669"/>
    <property type="project" value="UniProtKB-KW"/>
</dbReference>
<feature type="transmembrane region" description="Helical" evidence="8">
    <location>
        <begin position="434"/>
        <end position="451"/>
    </location>
</feature>
<feature type="transmembrane region" description="Helical" evidence="8">
    <location>
        <begin position="290"/>
        <end position="308"/>
    </location>
</feature>
<feature type="transmembrane region" description="Helical" evidence="8">
    <location>
        <begin position="98"/>
        <end position="115"/>
    </location>
</feature>
<feature type="transmembrane region" description="Helical" evidence="8">
    <location>
        <begin position="127"/>
        <end position="149"/>
    </location>
</feature>
<feature type="transmembrane region" description="Helical" evidence="8">
    <location>
        <begin position="180"/>
        <end position="196"/>
    </location>
</feature>
<keyword evidence="7 8" id="KW-0472">Membrane</keyword>
<feature type="transmembrane region" description="Helical" evidence="8">
    <location>
        <begin position="23"/>
        <end position="42"/>
    </location>
</feature>
<dbReference type="RefSeq" id="WP_263746226.1">
    <property type="nucleotide sequence ID" value="NZ_JAOWRF010000211.1"/>
</dbReference>
<keyword evidence="3 9" id="KW-0328">Glycosyltransferase</keyword>
<evidence type="ECO:0000256" key="3">
    <source>
        <dbReference type="ARBA" id="ARBA00022676"/>
    </source>
</evidence>
<keyword evidence="6 8" id="KW-1133">Transmembrane helix</keyword>
<reference evidence="9 10" key="1">
    <citation type="submission" date="2022-10" db="EMBL/GenBank/DDBJ databases">
        <title>Identification of biosynthetic pathway for the production of the potent trypsin inhibitor radiosumin.</title>
        <authorList>
            <person name="Fewer D.P."/>
            <person name="Delbaje E."/>
            <person name="Ouyang X."/>
            <person name="Agostino P.D."/>
            <person name="Wahlsten M."/>
            <person name="Jokela J."/>
            <person name="Permi P."/>
            <person name="Haapaniemi E."/>
            <person name="Koistinen H."/>
        </authorList>
    </citation>
    <scope>NUCLEOTIDE SEQUENCE [LARGE SCALE GENOMIC DNA]</scope>
    <source>
        <strain evidence="9 10">NIES-515</strain>
    </source>
</reference>
<evidence type="ECO:0000313" key="9">
    <source>
        <dbReference type="EMBL" id="MCV3214649.1"/>
    </source>
</evidence>
<feature type="transmembrane region" description="Helical" evidence="8">
    <location>
        <begin position="409"/>
        <end position="427"/>
    </location>
</feature>
<keyword evidence="5 8" id="KW-0812">Transmembrane</keyword>
<dbReference type="PANTHER" id="PTHR33908">
    <property type="entry name" value="MANNOSYLTRANSFERASE YKCB-RELATED"/>
    <property type="match status" value="1"/>
</dbReference>
<keyword evidence="2" id="KW-1003">Cell membrane</keyword>
<keyword evidence="10" id="KW-1185">Reference proteome</keyword>
<keyword evidence="4 9" id="KW-0808">Transferase</keyword>
<organism evidence="9 10">
    <name type="scientific">Plectonema radiosum NIES-515</name>
    <dbReference type="NCBI Taxonomy" id="2986073"/>
    <lineage>
        <taxon>Bacteria</taxon>
        <taxon>Bacillati</taxon>
        <taxon>Cyanobacteriota</taxon>
        <taxon>Cyanophyceae</taxon>
        <taxon>Oscillatoriophycideae</taxon>
        <taxon>Oscillatoriales</taxon>
        <taxon>Microcoleaceae</taxon>
        <taxon>Plectonema</taxon>
    </lineage>
</organism>
<sequence>MVYNAKSEISKVKKHLLKVSSQLDPWLVAVLGWFTLFAWASWGKMLNQPIRDFGREVEISARLLRGELLYRDLQTYYGPLPYYANALALFLFGHHLKVFYLVGLVLALLTTLLFYRLAKRLTSGHWAALCTLCMLIYCALGASPLNFIVPYSYGSVYAIVFCFLALNFLDYYTSSKGKQVGWLVAAAIACGLAGLAKQEYGVAAFGGVLVGVNLYSPQNLRTRVWRSIIIILVAGICAFLPLTLLATQVSWETLYLSLFPSPKFSILSQSTIFQNSPAKTFSAWYSPFKAFFFSSAIVLASVIAAHLISKLTWVKSSRWFMSLTEASVSVGFSLLGLTGLKSSVLKYYSLESIYQPLADLSWSLPVFVGWFTFRQPRLPQDKNAPLLWALLVFSLLLNARWGFRIFAYGLYAPSVILLFFTLLYQIVQQSGKVIGRYLLICLLIAGGLQLHELSQYRYEVNSSYGTFYTKYPSLSHAFQETISAIKKDGASSVLVLPESSFLNFLTATHSPSREFIFFPSVLSTAEEEQEFLKRMQANAPELIVYLPRSFSEWSYKNYAEFNPLVDRWITQQHRLVHTFPVNDSMDQGEIRLYARN</sequence>
<feature type="transmembrane region" description="Helical" evidence="8">
    <location>
        <begin position="202"/>
        <end position="217"/>
    </location>
</feature>
<name>A0ABT3AZU1_9CYAN</name>
<evidence type="ECO:0000256" key="7">
    <source>
        <dbReference type="ARBA" id="ARBA00023136"/>
    </source>
</evidence>
<dbReference type="PANTHER" id="PTHR33908:SF11">
    <property type="entry name" value="MEMBRANE PROTEIN"/>
    <property type="match status" value="1"/>
</dbReference>
<comment type="caution">
    <text evidence="9">The sequence shown here is derived from an EMBL/GenBank/DDBJ whole genome shotgun (WGS) entry which is preliminary data.</text>
</comment>
<dbReference type="EC" id="2.4.-.-" evidence="9"/>
<dbReference type="InterPro" id="IPR050297">
    <property type="entry name" value="LipidA_mod_glycosyltrf_83"/>
</dbReference>
<evidence type="ECO:0000256" key="6">
    <source>
        <dbReference type="ARBA" id="ARBA00022989"/>
    </source>
</evidence>
<dbReference type="Proteomes" id="UP001526143">
    <property type="component" value="Unassembled WGS sequence"/>
</dbReference>
<comment type="subcellular location">
    <subcellularLocation>
        <location evidence="1">Cell membrane</location>
        <topology evidence="1">Multi-pass membrane protein</topology>
    </subcellularLocation>
</comment>
<feature type="transmembrane region" description="Helical" evidence="8">
    <location>
        <begin position="385"/>
        <end position="403"/>
    </location>
</feature>
<gene>
    <name evidence="9" type="ORF">OGM63_14185</name>
</gene>
<evidence type="ECO:0000256" key="4">
    <source>
        <dbReference type="ARBA" id="ARBA00022679"/>
    </source>
</evidence>
<proteinExistence type="predicted"/>
<evidence type="ECO:0000256" key="1">
    <source>
        <dbReference type="ARBA" id="ARBA00004651"/>
    </source>
</evidence>
<evidence type="ECO:0000256" key="5">
    <source>
        <dbReference type="ARBA" id="ARBA00022692"/>
    </source>
</evidence>
<evidence type="ECO:0000256" key="8">
    <source>
        <dbReference type="SAM" id="Phobius"/>
    </source>
</evidence>
<evidence type="ECO:0000256" key="2">
    <source>
        <dbReference type="ARBA" id="ARBA00022475"/>
    </source>
</evidence>